<dbReference type="InterPro" id="IPR001932">
    <property type="entry name" value="PPM-type_phosphatase-like_dom"/>
</dbReference>
<dbReference type="OrthoDB" id="343277at2"/>
<keyword evidence="2" id="KW-0472">Membrane</keyword>
<dbReference type="Gene3D" id="3.60.40.10">
    <property type="entry name" value="PPM-type phosphatase domain"/>
    <property type="match status" value="1"/>
</dbReference>
<organism evidence="4 5">
    <name type="scientific">Leptospira noumeaensis</name>
    <dbReference type="NCBI Taxonomy" id="2484964"/>
    <lineage>
        <taxon>Bacteria</taxon>
        <taxon>Pseudomonadati</taxon>
        <taxon>Spirochaetota</taxon>
        <taxon>Spirochaetia</taxon>
        <taxon>Leptospirales</taxon>
        <taxon>Leptospiraceae</taxon>
        <taxon>Leptospira</taxon>
    </lineage>
</organism>
<dbReference type="SUPFAM" id="SSF48452">
    <property type="entry name" value="TPR-like"/>
    <property type="match status" value="1"/>
</dbReference>
<protein>
    <submittedName>
        <fullName evidence="4">Serine/threonine-protein phosphatase</fullName>
    </submittedName>
</protein>
<comment type="caution">
    <text evidence="4">The sequence shown here is derived from an EMBL/GenBank/DDBJ whole genome shotgun (WGS) entry which is preliminary data.</text>
</comment>
<proteinExistence type="predicted"/>
<dbReference type="GO" id="GO:0016791">
    <property type="term" value="F:phosphatase activity"/>
    <property type="evidence" value="ECO:0007669"/>
    <property type="project" value="TreeGrafter"/>
</dbReference>
<dbReference type="RefSeq" id="WP_135603026.1">
    <property type="nucleotide sequence ID" value="NZ_RQFK01000033.1"/>
</dbReference>
<evidence type="ECO:0000313" key="5">
    <source>
        <dbReference type="Proteomes" id="UP000298009"/>
    </source>
</evidence>
<dbReference type="AlphaFoldDB" id="A0A4R9I048"/>
<dbReference type="Proteomes" id="UP000298009">
    <property type="component" value="Unassembled WGS sequence"/>
</dbReference>
<evidence type="ECO:0000313" key="4">
    <source>
        <dbReference type="EMBL" id="TGK78495.1"/>
    </source>
</evidence>
<dbReference type="Pfam" id="PF07228">
    <property type="entry name" value="SpoIIE"/>
    <property type="match status" value="1"/>
</dbReference>
<reference evidence="4" key="1">
    <citation type="journal article" date="2019" name="PLoS Negl. Trop. Dis.">
        <title>Revisiting the worldwide diversity of Leptospira species in the environment.</title>
        <authorList>
            <person name="Vincent A.T."/>
            <person name="Schiettekatte O."/>
            <person name="Bourhy P."/>
            <person name="Veyrier F.J."/>
            <person name="Picardeau M."/>
        </authorList>
    </citation>
    <scope>NUCLEOTIDE SEQUENCE [LARGE SCALE GENOMIC DNA]</scope>
    <source>
        <strain evidence="4">201800287</strain>
    </source>
</reference>
<name>A0A4R9I048_9LEPT</name>
<dbReference type="Gene3D" id="1.25.40.10">
    <property type="entry name" value="Tetratricopeptide repeat domain"/>
    <property type="match status" value="1"/>
</dbReference>
<evidence type="ECO:0000256" key="1">
    <source>
        <dbReference type="ARBA" id="ARBA00022801"/>
    </source>
</evidence>
<dbReference type="Pfam" id="PF14559">
    <property type="entry name" value="TPR_19"/>
    <property type="match status" value="1"/>
</dbReference>
<feature type="domain" description="PPM-type phosphatase" evidence="3">
    <location>
        <begin position="379"/>
        <end position="597"/>
    </location>
</feature>
<dbReference type="EMBL" id="RQFK01000033">
    <property type="protein sequence ID" value="TGK78495.1"/>
    <property type="molecule type" value="Genomic_DNA"/>
</dbReference>
<dbReference type="SMART" id="SM00331">
    <property type="entry name" value="PP2C_SIG"/>
    <property type="match status" value="1"/>
</dbReference>
<dbReference type="SUPFAM" id="SSF81606">
    <property type="entry name" value="PP2C-like"/>
    <property type="match status" value="1"/>
</dbReference>
<evidence type="ECO:0000256" key="2">
    <source>
        <dbReference type="SAM" id="Phobius"/>
    </source>
</evidence>
<evidence type="ECO:0000259" key="3">
    <source>
        <dbReference type="SMART" id="SM00331"/>
    </source>
</evidence>
<sequence>MSSFFDRIFKFFYKYISYSFAIVFFSLLGAFFGAFYAYFFGSALIPDFTMANHPEVVLVFVVSTLFAALGHSIEFGILAPIGYQGFRSDTKKLNTTLKPNETIRHKDILELENILKSIIDFPKENMFAAVRYACFVFLSVMVTYLIYKYPIYELALIFIGWLAAVFVYGGFSYIISDYFTGAKRVEIKKILAYRDVTIHKNYGIMSLKGKFIFLLILILLSLSVLAVFISFENASLVKISAFITMTFFEAVILIFMFFQSINLTLEQINESANSLASGGRGALPILSIDKEFIQFAENFEKATREVGRIRENLQELVEAKTSELRNSLEIVESLKKQQDGDYFLTSLLIKPLSLNKTLGSNVKTDFFIKQKKTFTFHGRENEIGGDICITRTLSLRGKDYTFFLNADAMGKSLQGAGGVLVLGAAVQSILERSIAVQSVKLLYAERWIKNAYQELHHIFESFDCSMLVSMVMGLIDDETGLVYYLNAEHPWSVLFRNEKAEFIKNNSELRKLGTPVKENSLEISTLQLQPGDVLVLGSDGRDDIEFVSMEELRKINHDEELFLHHVEKGKGDLKSIYKSILETGELTDDLSLMRISFKENTTLPARSIRKESYELMRKARTNIKEGQLEKAKQNLIDANKINPENQEISRALIRLLVRMKDYSFAAEKLNAYIEEFPGDTDLIYLASFTYKQTKEYGKAIDMGERIRLRNPGHLSNLLRLVQLYLLIGNLPKAEKTLGLTSFLTADSKRIESFRLQIEDYKKKVLD</sequence>
<feature type="transmembrane region" description="Helical" evidence="2">
    <location>
        <begin position="211"/>
        <end position="231"/>
    </location>
</feature>
<keyword evidence="2" id="KW-1133">Transmembrane helix</keyword>
<keyword evidence="2" id="KW-0812">Transmembrane</keyword>
<keyword evidence="1" id="KW-0378">Hydrolase</keyword>
<gene>
    <name evidence="4" type="ORF">EHQ24_18280</name>
</gene>
<keyword evidence="5" id="KW-1185">Reference proteome</keyword>
<dbReference type="PANTHER" id="PTHR43156">
    <property type="entry name" value="STAGE II SPORULATION PROTEIN E-RELATED"/>
    <property type="match status" value="1"/>
</dbReference>
<dbReference type="PANTHER" id="PTHR43156:SF2">
    <property type="entry name" value="STAGE II SPORULATION PROTEIN E"/>
    <property type="match status" value="1"/>
</dbReference>
<accession>A0A4R9I048</accession>
<dbReference type="InterPro" id="IPR052016">
    <property type="entry name" value="Bact_Sigma-Reg"/>
</dbReference>
<feature type="transmembrane region" description="Helical" evidence="2">
    <location>
        <begin position="58"/>
        <end position="83"/>
    </location>
</feature>
<dbReference type="InterPro" id="IPR036457">
    <property type="entry name" value="PPM-type-like_dom_sf"/>
</dbReference>
<dbReference type="InterPro" id="IPR011990">
    <property type="entry name" value="TPR-like_helical_dom_sf"/>
</dbReference>
<feature type="transmembrane region" description="Helical" evidence="2">
    <location>
        <begin position="237"/>
        <end position="258"/>
    </location>
</feature>
<feature type="transmembrane region" description="Helical" evidence="2">
    <location>
        <begin position="153"/>
        <end position="175"/>
    </location>
</feature>
<feature type="transmembrane region" description="Helical" evidence="2">
    <location>
        <begin position="126"/>
        <end position="147"/>
    </location>
</feature>
<feature type="transmembrane region" description="Helical" evidence="2">
    <location>
        <begin position="12"/>
        <end position="38"/>
    </location>
</feature>